<dbReference type="Pfam" id="PF24722">
    <property type="entry name" value="DUF7674"/>
    <property type="match status" value="1"/>
</dbReference>
<proteinExistence type="predicted"/>
<evidence type="ECO:0000259" key="1">
    <source>
        <dbReference type="Pfam" id="PF24722"/>
    </source>
</evidence>
<evidence type="ECO:0000313" key="3">
    <source>
        <dbReference type="Proteomes" id="UP000830198"/>
    </source>
</evidence>
<accession>A0ABY4IAM5</accession>
<dbReference type="RefSeq" id="WP_247814883.1">
    <property type="nucleotide sequence ID" value="NZ_CP095855.1"/>
</dbReference>
<keyword evidence="3" id="KW-1185">Reference proteome</keyword>
<protein>
    <recommendedName>
        <fullName evidence="1">DUF7674 domain-containing protein</fullName>
    </recommendedName>
</protein>
<gene>
    <name evidence="2" type="ORF">MYF79_15535</name>
</gene>
<organism evidence="2 3">
    <name type="scientific">Chitinophaga filiformis</name>
    <name type="common">Myxococcus filiformis</name>
    <name type="synonym">Flexibacter filiformis</name>
    <dbReference type="NCBI Taxonomy" id="104663"/>
    <lineage>
        <taxon>Bacteria</taxon>
        <taxon>Pseudomonadati</taxon>
        <taxon>Bacteroidota</taxon>
        <taxon>Chitinophagia</taxon>
        <taxon>Chitinophagales</taxon>
        <taxon>Chitinophagaceae</taxon>
        <taxon>Chitinophaga</taxon>
    </lineage>
</organism>
<name>A0ABY4IAM5_CHIFI</name>
<evidence type="ECO:0000313" key="2">
    <source>
        <dbReference type="EMBL" id="UPK72703.1"/>
    </source>
</evidence>
<dbReference type="EMBL" id="CP095855">
    <property type="protein sequence ID" value="UPK72703.1"/>
    <property type="molecule type" value="Genomic_DNA"/>
</dbReference>
<dbReference type="InterPro" id="IPR056091">
    <property type="entry name" value="DUF7674"/>
</dbReference>
<sequence>MSVWRRKAIECLPENRAEFQDPDTSVYTVFSALLPATVAAHRTGDDKRLRKYYAFAEWCSLQNAQDLWNAAGVSFYEHLADFPETLAAMPQWVNRSRYQQIRGLLQLRLTEKQLQQLDSEYY</sequence>
<reference evidence="2 3" key="1">
    <citation type="submission" date="2022-04" db="EMBL/GenBank/DDBJ databases">
        <title>The arsenic-methylating capacity of Chitinophaga filiformis YT5 during chitin decomposition.</title>
        <authorList>
            <person name="Chen G."/>
            <person name="Liang Y."/>
        </authorList>
    </citation>
    <scope>NUCLEOTIDE SEQUENCE [LARGE SCALE GENOMIC DNA]</scope>
    <source>
        <strain evidence="2 3">YT5</strain>
    </source>
</reference>
<dbReference type="Proteomes" id="UP000830198">
    <property type="component" value="Chromosome"/>
</dbReference>
<feature type="domain" description="DUF7674" evidence="1">
    <location>
        <begin position="8"/>
        <end position="95"/>
    </location>
</feature>